<protein>
    <submittedName>
        <fullName evidence="2">Uncharacterized protein</fullName>
    </submittedName>
</protein>
<evidence type="ECO:0000313" key="3">
    <source>
        <dbReference type="EMBL" id="CAF0985516.1"/>
    </source>
</evidence>
<reference evidence="2" key="1">
    <citation type="submission" date="2021-02" db="EMBL/GenBank/DDBJ databases">
        <authorList>
            <person name="Nowell W R."/>
        </authorList>
    </citation>
    <scope>NUCLEOTIDE SEQUENCE</scope>
</reference>
<dbReference type="Proteomes" id="UP000663860">
    <property type="component" value="Unassembled WGS sequence"/>
</dbReference>
<dbReference type="PANTHER" id="PTHR33444:SF2">
    <property type="entry name" value="MARVEL DOMAIN-CONTAINING PROTEIN"/>
    <property type="match status" value="1"/>
</dbReference>
<keyword evidence="1" id="KW-0812">Transmembrane</keyword>
<keyword evidence="1" id="KW-1133">Transmembrane helix</keyword>
<dbReference type="EMBL" id="CAJOAZ010000247">
    <property type="protein sequence ID" value="CAF3590321.1"/>
    <property type="molecule type" value="Genomic_DNA"/>
</dbReference>
<dbReference type="EMBL" id="CAJNOG010000084">
    <property type="protein sequence ID" value="CAF0915096.1"/>
    <property type="molecule type" value="Genomic_DNA"/>
</dbReference>
<organism evidence="2 5">
    <name type="scientific">Adineta steineri</name>
    <dbReference type="NCBI Taxonomy" id="433720"/>
    <lineage>
        <taxon>Eukaryota</taxon>
        <taxon>Metazoa</taxon>
        <taxon>Spiralia</taxon>
        <taxon>Gnathifera</taxon>
        <taxon>Rotifera</taxon>
        <taxon>Eurotatoria</taxon>
        <taxon>Bdelloidea</taxon>
        <taxon>Adinetida</taxon>
        <taxon>Adinetidae</taxon>
        <taxon>Adineta</taxon>
    </lineage>
</organism>
<name>A0A814AIL0_9BILA</name>
<keyword evidence="1" id="KW-0472">Membrane</keyword>
<proteinExistence type="predicted"/>
<evidence type="ECO:0000313" key="4">
    <source>
        <dbReference type="EMBL" id="CAF3590321.1"/>
    </source>
</evidence>
<dbReference type="Proteomes" id="UP000663845">
    <property type="component" value="Unassembled WGS sequence"/>
</dbReference>
<dbReference type="PANTHER" id="PTHR33444">
    <property type="entry name" value="SI:DKEY-19B23.12-RELATED"/>
    <property type="match status" value="1"/>
</dbReference>
<gene>
    <name evidence="3" type="ORF">IZO911_LOCUS16809</name>
    <name evidence="2" type="ORF">JYZ213_LOCUS11298</name>
    <name evidence="4" type="ORF">OXD698_LOCUS5875</name>
</gene>
<dbReference type="EMBL" id="CAJNOE010000153">
    <property type="protein sequence ID" value="CAF0985516.1"/>
    <property type="molecule type" value="Genomic_DNA"/>
</dbReference>
<evidence type="ECO:0000256" key="1">
    <source>
        <dbReference type="SAM" id="Phobius"/>
    </source>
</evidence>
<comment type="caution">
    <text evidence="2">The sequence shown here is derived from an EMBL/GenBank/DDBJ whole genome shotgun (WGS) entry which is preliminary data.</text>
</comment>
<evidence type="ECO:0000313" key="5">
    <source>
        <dbReference type="Proteomes" id="UP000663845"/>
    </source>
</evidence>
<feature type="transmembrane region" description="Helical" evidence="1">
    <location>
        <begin position="79"/>
        <end position="104"/>
    </location>
</feature>
<sequence length="223" mass="25726">MNNTTETNINLLHVSKVEEDGQHFRDENFKGSNTEKDLFRDICQSPSIFIFLIVIAIIPILQIFIGWRYSDACPINKSIPYYLIVAGIISLLLVILISITQLISRIFGSKMFEDANDITNPNRTTMLFGCGICSIMCINLSLFVFLLGWSFAGLVWIIEVWHRVQYHRIDSDDYCNPLLYQFTFSLLLLTATFKILFFCFVCRKTCVRVSSTRRKDTTITEEC</sequence>
<dbReference type="AlphaFoldDB" id="A0A814AIL0"/>
<accession>A0A814AIL0</accession>
<feature type="transmembrane region" description="Helical" evidence="1">
    <location>
        <begin position="178"/>
        <end position="201"/>
    </location>
</feature>
<dbReference type="InterPro" id="IPR040350">
    <property type="entry name" value="TMEM272"/>
</dbReference>
<evidence type="ECO:0000313" key="2">
    <source>
        <dbReference type="EMBL" id="CAF0915096.1"/>
    </source>
</evidence>
<feature type="transmembrane region" description="Helical" evidence="1">
    <location>
        <begin position="48"/>
        <end position="67"/>
    </location>
</feature>
<dbReference type="Proteomes" id="UP000663844">
    <property type="component" value="Unassembled WGS sequence"/>
</dbReference>
<feature type="transmembrane region" description="Helical" evidence="1">
    <location>
        <begin position="125"/>
        <end position="158"/>
    </location>
</feature>